<dbReference type="Proteomes" id="UP000032180">
    <property type="component" value="Chromosome 1"/>
</dbReference>
<accession>A0A0D9UX57</accession>
<evidence type="ECO:0000313" key="2">
    <source>
        <dbReference type="Proteomes" id="UP000032180"/>
    </source>
</evidence>
<reference evidence="2" key="2">
    <citation type="submission" date="2013-12" db="EMBL/GenBank/DDBJ databases">
        <authorList>
            <person name="Yu Y."/>
            <person name="Lee S."/>
            <person name="de Baynast K."/>
            <person name="Wissotski M."/>
            <person name="Liu L."/>
            <person name="Talag J."/>
            <person name="Goicoechea J."/>
            <person name="Angelova A."/>
            <person name="Jetty R."/>
            <person name="Kudrna D."/>
            <person name="Golser W."/>
            <person name="Rivera L."/>
            <person name="Zhang J."/>
            <person name="Wing R."/>
        </authorList>
    </citation>
    <scope>NUCLEOTIDE SEQUENCE</scope>
</reference>
<proteinExistence type="predicted"/>
<dbReference type="Gramene" id="LPERR01G03850.1">
    <property type="protein sequence ID" value="LPERR01G03850.1"/>
    <property type="gene ID" value="LPERR01G03850"/>
</dbReference>
<keyword evidence="2" id="KW-1185">Reference proteome</keyword>
<protein>
    <submittedName>
        <fullName evidence="1">Uncharacterized protein</fullName>
    </submittedName>
</protein>
<dbReference type="EnsemblPlants" id="LPERR01G03850.1">
    <property type="protein sequence ID" value="LPERR01G03850.1"/>
    <property type="gene ID" value="LPERR01G03850"/>
</dbReference>
<dbReference type="AlphaFoldDB" id="A0A0D9UX57"/>
<name>A0A0D9UX57_9ORYZ</name>
<reference evidence="1" key="3">
    <citation type="submission" date="2015-04" db="UniProtKB">
        <authorList>
            <consortium name="EnsemblPlants"/>
        </authorList>
    </citation>
    <scope>IDENTIFICATION</scope>
</reference>
<dbReference type="STRING" id="77586.A0A0D9UX57"/>
<sequence length="154" mass="17330">MDTNVGNSTTTSSKRTCPLADITNITPAKTNEKHDSAIDNNAEGSTLKTTLREGHFADITNLNAAELKKKRARERYALLTVDQNKDIVQKNRENRRQRNDESTYGSSYHAVTLYPCLLPTRNSRWSSIDDVRSGQHHEVKGRLQDIHRAACVPP</sequence>
<dbReference type="HOGENOM" id="CLU_1706813_0_0_1"/>
<organism evidence="1 2">
    <name type="scientific">Leersia perrieri</name>
    <dbReference type="NCBI Taxonomy" id="77586"/>
    <lineage>
        <taxon>Eukaryota</taxon>
        <taxon>Viridiplantae</taxon>
        <taxon>Streptophyta</taxon>
        <taxon>Embryophyta</taxon>
        <taxon>Tracheophyta</taxon>
        <taxon>Spermatophyta</taxon>
        <taxon>Magnoliopsida</taxon>
        <taxon>Liliopsida</taxon>
        <taxon>Poales</taxon>
        <taxon>Poaceae</taxon>
        <taxon>BOP clade</taxon>
        <taxon>Oryzoideae</taxon>
        <taxon>Oryzeae</taxon>
        <taxon>Oryzinae</taxon>
        <taxon>Leersia</taxon>
    </lineage>
</organism>
<evidence type="ECO:0000313" key="1">
    <source>
        <dbReference type="EnsemblPlants" id="LPERR01G03850.1"/>
    </source>
</evidence>
<reference evidence="1 2" key="1">
    <citation type="submission" date="2012-08" db="EMBL/GenBank/DDBJ databases">
        <title>Oryza genome evolution.</title>
        <authorList>
            <person name="Wing R.A."/>
        </authorList>
    </citation>
    <scope>NUCLEOTIDE SEQUENCE</scope>
</reference>